<feature type="transmembrane region" description="Helical" evidence="6">
    <location>
        <begin position="369"/>
        <end position="391"/>
    </location>
</feature>
<dbReference type="PANTHER" id="PTHR30213">
    <property type="entry name" value="INNER MEMBRANE PROTEIN YHJD"/>
    <property type="match status" value="1"/>
</dbReference>
<feature type="transmembrane region" description="Helical" evidence="6">
    <location>
        <begin position="36"/>
        <end position="57"/>
    </location>
</feature>
<feature type="transmembrane region" description="Helical" evidence="6">
    <location>
        <begin position="222"/>
        <end position="243"/>
    </location>
</feature>
<proteinExistence type="predicted"/>
<evidence type="ECO:0000256" key="2">
    <source>
        <dbReference type="ARBA" id="ARBA00022475"/>
    </source>
</evidence>
<feature type="transmembrane region" description="Helical" evidence="6">
    <location>
        <begin position="100"/>
        <end position="119"/>
    </location>
</feature>
<comment type="subcellular location">
    <subcellularLocation>
        <location evidence="1">Cell membrane</location>
        <topology evidence="1">Multi-pass membrane protein</topology>
    </subcellularLocation>
</comment>
<evidence type="ECO:0000256" key="1">
    <source>
        <dbReference type="ARBA" id="ARBA00004651"/>
    </source>
</evidence>
<evidence type="ECO:0000313" key="7">
    <source>
        <dbReference type="EMBL" id="MFC3859503.1"/>
    </source>
</evidence>
<keyword evidence="3 6" id="KW-0812">Transmembrane</keyword>
<evidence type="ECO:0000256" key="6">
    <source>
        <dbReference type="SAM" id="Phobius"/>
    </source>
</evidence>
<keyword evidence="5 6" id="KW-0472">Membrane</keyword>
<dbReference type="Pfam" id="PF03631">
    <property type="entry name" value="Virul_fac_BrkB"/>
    <property type="match status" value="1"/>
</dbReference>
<dbReference type="RefSeq" id="WP_380075665.1">
    <property type="nucleotide sequence ID" value="NZ_JBHRZF010000013.1"/>
</dbReference>
<keyword evidence="4 6" id="KW-1133">Transmembrane helix</keyword>
<dbReference type="EMBL" id="JBHRZF010000013">
    <property type="protein sequence ID" value="MFC3859503.1"/>
    <property type="molecule type" value="Genomic_DNA"/>
</dbReference>
<evidence type="ECO:0000256" key="3">
    <source>
        <dbReference type="ARBA" id="ARBA00022692"/>
    </source>
</evidence>
<name>A0ABV8A1D6_9DEIO</name>
<reference evidence="8" key="1">
    <citation type="journal article" date="2019" name="Int. J. Syst. Evol. Microbiol.">
        <title>The Global Catalogue of Microorganisms (GCM) 10K type strain sequencing project: providing services to taxonomists for standard genome sequencing and annotation.</title>
        <authorList>
            <consortium name="The Broad Institute Genomics Platform"/>
            <consortium name="The Broad Institute Genome Sequencing Center for Infectious Disease"/>
            <person name="Wu L."/>
            <person name="Ma J."/>
        </authorList>
    </citation>
    <scope>NUCLEOTIDE SEQUENCE [LARGE SCALE GENOMIC DNA]</scope>
    <source>
        <strain evidence="8">CCTCC AB 2013263</strain>
    </source>
</reference>
<protein>
    <submittedName>
        <fullName evidence="7">YihY/virulence factor BrkB family protein</fullName>
    </submittedName>
</protein>
<organism evidence="7 8">
    <name type="scientific">Deinococcus antarcticus</name>
    <dbReference type="NCBI Taxonomy" id="1298767"/>
    <lineage>
        <taxon>Bacteria</taxon>
        <taxon>Thermotogati</taxon>
        <taxon>Deinococcota</taxon>
        <taxon>Deinococci</taxon>
        <taxon>Deinococcales</taxon>
        <taxon>Deinococcaceae</taxon>
        <taxon>Deinococcus</taxon>
    </lineage>
</organism>
<keyword evidence="8" id="KW-1185">Reference proteome</keyword>
<sequence length="397" mass="42142">MRRAAFKPADLFTLIKEAALAFGQDKAPRLAAALSYYAMLSLSPLLLLAAAVLGRYLTDPAILNSLFGSNGVVTQNLGEKAAEFLREQIPTNSTLLKGSLIATIIGLITLFMGSTGLFVQLQDALNSMWGADPAPKQTILQMIKTRLISFLMILFIGAILLVFLGANTYLSAVASHLGERFGVGAFFVRIVTLLLSTLFLTPVFAFIFKFLPTIKLEWKETWVGAAVTAFLFTIGQILISIYLGRTAPGSALGASAALVALLIWIYYSGMIFFFGAEVTWVYSQKFGSHAGGVANTAKKEALNAQGAQISTAPSLQEKHQAAQVGQDGQSAPIRDSRGRVIGLPGQTGATLTRPAVPAQPQLPSLGGTLWNALSAVLAIPAVIVLKLVGLAGKKTKS</sequence>
<feature type="transmembrane region" description="Helical" evidence="6">
    <location>
        <begin position="147"/>
        <end position="166"/>
    </location>
</feature>
<feature type="transmembrane region" description="Helical" evidence="6">
    <location>
        <begin position="255"/>
        <end position="276"/>
    </location>
</feature>
<evidence type="ECO:0000256" key="4">
    <source>
        <dbReference type="ARBA" id="ARBA00022989"/>
    </source>
</evidence>
<dbReference type="InterPro" id="IPR017039">
    <property type="entry name" value="Virul_fac_BrkB"/>
</dbReference>
<feature type="transmembrane region" description="Helical" evidence="6">
    <location>
        <begin position="186"/>
        <end position="210"/>
    </location>
</feature>
<keyword evidence="2" id="KW-1003">Cell membrane</keyword>
<dbReference type="PANTHER" id="PTHR30213:SF1">
    <property type="entry name" value="INNER MEMBRANE PROTEIN YHJD"/>
    <property type="match status" value="1"/>
</dbReference>
<accession>A0ABV8A1D6</accession>
<evidence type="ECO:0000256" key="5">
    <source>
        <dbReference type="ARBA" id="ARBA00023136"/>
    </source>
</evidence>
<comment type="caution">
    <text evidence="7">The sequence shown here is derived from an EMBL/GenBank/DDBJ whole genome shotgun (WGS) entry which is preliminary data.</text>
</comment>
<gene>
    <name evidence="7" type="ORF">ACFOPQ_01775</name>
</gene>
<dbReference type="Proteomes" id="UP001595748">
    <property type="component" value="Unassembled WGS sequence"/>
</dbReference>
<evidence type="ECO:0000313" key="8">
    <source>
        <dbReference type="Proteomes" id="UP001595748"/>
    </source>
</evidence>